<evidence type="ECO:0000256" key="3">
    <source>
        <dbReference type="ARBA" id="ARBA00022692"/>
    </source>
</evidence>
<reference evidence="7 8" key="1">
    <citation type="journal article" date="2024" name="Int. J. Syst. Evol. Microbiol.">
        <title>Microbacterium memoriense sp. nov., a member of the Actinomycetota from marine beach sediment of the north coast of Portugal.</title>
        <authorList>
            <person name="Santos J.D.N.D."/>
            <person name="Klimek D."/>
            <person name="Calusinska M."/>
            <person name="Lobo-da-Cunha A."/>
            <person name="Catita J."/>
            <person name="Goncalves H."/>
            <person name="Gonzalez I."/>
            <person name="Lage O.M."/>
        </authorList>
    </citation>
    <scope>NUCLEOTIDE SEQUENCE [LARGE SCALE GENOMIC DNA]</scope>
    <source>
        <strain evidence="7 8">PMIC_1C1B</strain>
    </source>
</reference>
<feature type="non-terminal residue" evidence="7">
    <location>
        <position position="1"/>
    </location>
</feature>
<keyword evidence="3 6" id="KW-0812">Transmembrane</keyword>
<comment type="caution">
    <text evidence="7">The sequence shown here is derived from an EMBL/GenBank/DDBJ whole genome shotgun (WGS) entry which is preliminary data.</text>
</comment>
<evidence type="ECO:0000313" key="8">
    <source>
        <dbReference type="Proteomes" id="UP001300496"/>
    </source>
</evidence>
<gene>
    <name evidence="7" type="ORF">N4R40_09455</name>
</gene>
<evidence type="ECO:0000313" key="7">
    <source>
        <dbReference type="EMBL" id="MCT9002588.1"/>
    </source>
</evidence>
<keyword evidence="4 6" id="KW-1133">Transmembrane helix</keyword>
<name>A0ABT2PFB3_9MICO</name>
<evidence type="ECO:0000256" key="6">
    <source>
        <dbReference type="SAM" id="Phobius"/>
    </source>
</evidence>
<feature type="transmembrane region" description="Helical" evidence="6">
    <location>
        <begin position="7"/>
        <end position="37"/>
    </location>
</feature>
<comment type="similarity">
    <text evidence="2">Belongs to the autoinducer-2 exporter (AI-2E) (TC 2.A.86) family.</text>
</comment>
<protein>
    <submittedName>
        <fullName evidence="7">AI-2E family transporter</fullName>
    </submittedName>
</protein>
<feature type="transmembrane region" description="Helical" evidence="6">
    <location>
        <begin position="57"/>
        <end position="79"/>
    </location>
</feature>
<accession>A0ABT2PFB3</accession>
<evidence type="ECO:0000256" key="1">
    <source>
        <dbReference type="ARBA" id="ARBA00004141"/>
    </source>
</evidence>
<evidence type="ECO:0000256" key="4">
    <source>
        <dbReference type="ARBA" id="ARBA00022989"/>
    </source>
</evidence>
<sequence>VLRHHTALLALAVGGWPLMLAVIAVYCVVNVTLQVMIQPKFVSDAVDLSLTLSFFSVIFWTFVIGPLGAILSIPLTLLVRALVLEGDPQAWWLRWLSGDGHARPPAPRIS</sequence>
<dbReference type="Pfam" id="PF01594">
    <property type="entry name" value="AI-2E_transport"/>
    <property type="match status" value="1"/>
</dbReference>
<keyword evidence="8" id="KW-1185">Reference proteome</keyword>
<dbReference type="RefSeq" id="WP_261607113.1">
    <property type="nucleotide sequence ID" value="NZ_JAODOR010000010.1"/>
</dbReference>
<dbReference type="InterPro" id="IPR002549">
    <property type="entry name" value="AI-2E-like"/>
</dbReference>
<evidence type="ECO:0000256" key="2">
    <source>
        <dbReference type="ARBA" id="ARBA00009773"/>
    </source>
</evidence>
<organism evidence="7 8">
    <name type="scientific">Microbacterium memoriense</name>
    <dbReference type="NCBI Taxonomy" id="2978350"/>
    <lineage>
        <taxon>Bacteria</taxon>
        <taxon>Bacillati</taxon>
        <taxon>Actinomycetota</taxon>
        <taxon>Actinomycetes</taxon>
        <taxon>Micrococcales</taxon>
        <taxon>Microbacteriaceae</taxon>
        <taxon>Microbacterium</taxon>
    </lineage>
</organism>
<evidence type="ECO:0000256" key="5">
    <source>
        <dbReference type="ARBA" id="ARBA00023136"/>
    </source>
</evidence>
<dbReference type="Proteomes" id="UP001300496">
    <property type="component" value="Unassembled WGS sequence"/>
</dbReference>
<comment type="subcellular location">
    <subcellularLocation>
        <location evidence="1">Membrane</location>
        <topology evidence="1">Multi-pass membrane protein</topology>
    </subcellularLocation>
</comment>
<proteinExistence type="inferred from homology"/>
<dbReference type="EMBL" id="JAODOR010000010">
    <property type="protein sequence ID" value="MCT9002588.1"/>
    <property type="molecule type" value="Genomic_DNA"/>
</dbReference>
<keyword evidence="5 6" id="KW-0472">Membrane</keyword>